<comment type="subunit">
    <text evidence="6">Homodimer or homodecamer. In contrast to form I RuBisCO, the form III RuBisCO is composed solely of large subunits.</text>
</comment>
<gene>
    <name evidence="6 9" type="primary">rbcL</name>
</gene>
<feature type="binding site" description="via carbamate group" evidence="6">
    <location>
        <position position="180"/>
    </location>
    <ligand>
        <name>Mg(2+)</name>
        <dbReference type="ChEBI" id="CHEBI:18420"/>
    </ligand>
</feature>
<feature type="active site" description="Proton acceptor" evidence="6">
    <location>
        <position position="272"/>
    </location>
</feature>
<dbReference type="NCBIfam" id="TIGR03326">
    <property type="entry name" value="rubisco_III"/>
    <property type="match status" value="1"/>
</dbReference>
<feature type="domain" description="Ribulose bisphosphate carboxylase large subunit ferrodoxin-like N-terminal" evidence="8">
    <location>
        <begin position="10"/>
        <end position="122"/>
    </location>
</feature>
<feature type="site" description="Transition state stabilizer" evidence="6">
    <location>
        <position position="312"/>
    </location>
</feature>
<evidence type="ECO:0000256" key="6">
    <source>
        <dbReference type="HAMAP-Rule" id="MF_01133"/>
    </source>
</evidence>
<feature type="binding site" evidence="6">
    <location>
        <position position="156"/>
    </location>
    <ligand>
        <name>substrate</name>
    </ligand>
</feature>
<feature type="binding site" evidence="6">
    <location>
        <position position="182"/>
    </location>
    <ligand>
        <name>Mg(2+)</name>
        <dbReference type="ChEBI" id="CHEBI:18420"/>
    </ligand>
</feature>
<dbReference type="GO" id="GO:0006196">
    <property type="term" value="P:AMP catabolic process"/>
    <property type="evidence" value="ECO:0007669"/>
    <property type="project" value="UniProtKB-UniRule"/>
</dbReference>
<comment type="similarity">
    <text evidence="6">Belongs to the RuBisCO large chain family. Type III subfamily.</text>
</comment>
<feature type="binding site" evidence="6">
    <location>
        <begin position="356"/>
        <end position="358"/>
    </location>
    <ligand>
        <name>substrate</name>
    </ligand>
</feature>
<feature type="active site" description="Proton acceptor" evidence="6">
    <location>
        <position position="154"/>
    </location>
</feature>
<dbReference type="InterPro" id="IPR036422">
    <property type="entry name" value="RuBisCO_lsu_N_sf"/>
</dbReference>
<dbReference type="InterPro" id="IPR033966">
    <property type="entry name" value="RuBisCO"/>
</dbReference>
<dbReference type="SFLD" id="SFLDS00014">
    <property type="entry name" value="RuBisCO"/>
    <property type="match status" value="1"/>
</dbReference>
<comment type="catalytic activity">
    <reaction evidence="6">
        <text>D-ribulose 1,5-bisphosphate + O2 = 2-phosphoglycolate + (2R)-3-phosphoglycerate + 2 H(+)</text>
        <dbReference type="Rhea" id="RHEA:36631"/>
        <dbReference type="ChEBI" id="CHEBI:15378"/>
        <dbReference type="ChEBI" id="CHEBI:15379"/>
        <dbReference type="ChEBI" id="CHEBI:57870"/>
        <dbReference type="ChEBI" id="CHEBI:58033"/>
        <dbReference type="ChEBI" id="CHEBI:58272"/>
    </reaction>
</comment>
<keyword evidence="4 6" id="KW-0456">Lyase</keyword>
<feature type="binding site" evidence="6">
    <location>
        <position position="183"/>
    </location>
    <ligand>
        <name>Mg(2+)</name>
        <dbReference type="ChEBI" id="CHEBI:18420"/>
    </ligand>
</feature>
<comment type="cofactor">
    <cofactor evidence="6">
        <name>Mg(2+)</name>
        <dbReference type="ChEBI" id="CHEBI:18420"/>
    </cofactor>
    <text evidence="6">Binds 1 Mg(2+) ion per subunit.</text>
</comment>
<keyword evidence="1 6" id="KW-0479">Metal-binding</keyword>
<dbReference type="SFLD" id="SFLDG00301">
    <property type="entry name" value="RuBisCO-like_proteins"/>
    <property type="match status" value="1"/>
</dbReference>
<evidence type="ECO:0000256" key="4">
    <source>
        <dbReference type="ARBA" id="ARBA00023239"/>
    </source>
</evidence>
<dbReference type="Gene3D" id="3.30.70.150">
    <property type="entry name" value="RuBisCO large subunit, N-terminal domain"/>
    <property type="match status" value="1"/>
</dbReference>
<dbReference type="NCBIfam" id="NF003252">
    <property type="entry name" value="PRK04208.1"/>
    <property type="match status" value="1"/>
</dbReference>
<feature type="binding site" evidence="6">
    <location>
        <begin position="378"/>
        <end position="381"/>
    </location>
    <ligand>
        <name>substrate</name>
    </ligand>
</feature>
<dbReference type="GO" id="GO:0015977">
    <property type="term" value="P:carbon fixation"/>
    <property type="evidence" value="ECO:0007669"/>
    <property type="project" value="UniProtKB-KW"/>
</dbReference>
<dbReference type="PANTHER" id="PTHR42704">
    <property type="entry name" value="RIBULOSE BISPHOSPHATE CARBOXYLASE"/>
    <property type="match status" value="1"/>
</dbReference>
<protein>
    <recommendedName>
        <fullName evidence="6">Ribulose bisphosphate carboxylase</fullName>
        <shortName evidence="6">RuBisCO</shortName>
        <ecNumber evidence="6">4.1.1.39</ecNumber>
    </recommendedName>
</protein>
<comment type="function">
    <text evidence="6">Catalyzes the addition of molecular CO(2) and H(2)O to ribulose 1,5-bisphosphate (RuBP), generating two molecules of 3-phosphoglycerate (3-PGA). Functions in an archaeal AMP degradation pathway, together with AMP phosphorylase and R15P isomerase.</text>
</comment>
<dbReference type="InterPro" id="IPR017712">
    <property type="entry name" value="RuBisCO_III"/>
</dbReference>
<keyword evidence="2 6" id="KW-0460">Magnesium</keyword>
<feature type="binding site" evidence="6">
    <location>
        <position position="273"/>
    </location>
    <ligand>
        <name>substrate</name>
    </ligand>
</feature>
<dbReference type="HAMAP" id="MF_01133">
    <property type="entry name" value="RuBisCO_L_type3"/>
    <property type="match status" value="1"/>
</dbReference>
<reference evidence="9" key="1">
    <citation type="submission" date="2018-12" db="EMBL/GenBank/DDBJ databases">
        <authorList>
            <person name="Jaffe A."/>
        </authorList>
    </citation>
    <scope>NUCLEOTIDE SEQUENCE</scope>
</reference>
<dbReference type="EMBL" id="LR131762">
    <property type="protein sequence ID" value="VDS11150.1"/>
    <property type="molecule type" value="Genomic_DNA"/>
</dbReference>
<name>A0A447IUH1_9ARCH</name>
<dbReference type="EMBL" id="LR131785">
    <property type="protein sequence ID" value="VDS11173.1"/>
    <property type="molecule type" value="Genomic_DNA"/>
</dbReference>
<evidence type="ECO:0000313" key="9">
    <source>
        <dbReference type="EMBL" id="VDS11131.1"/>
    </source>
</evidence>
<keyword evidence="3 6" id="KW-0560">Oxidoreductase</keyword>
<dbReference type="InterPro" id="IPR000685">
    <property type="entry name" value="RuBisCO_lsu_C"/>
</dbReference>
<dbReference type="PANTHER" id="PTHR42704:SF17">
    <property type="entry name" value="RIBULOSE BISPHOSPHATE CARBOXYLASE LARGE CHAIN"/>
    <property type="match status" value="1"/>
</dbReference>
<feature type="modified residue" description="N6-carboxylysine" evidence="6">
    <location>
        <position position="180"/>
    </location>
</feature>
<comment type="miscellaneous">
    <text evidence="6">Because the Archaea possessing a type III RuBisCO are all anaerobic, it is most likely that only the carboxylase activity of RuBisCO, and not the competitive oxygenase activity (by which RuBP reacts with O(2) to form one molecule of 3-phosphoglycerate and one molecule of 2-phosphoglycolate), is biologically relevant in these strains.</text>
</comment>
<evidence type="ECO:0000259" key="7">
    <source>
        <dbReference type="Pfam" id="PF00016"/>
    </source>
</evidence>
<dbReference type="InterPro" id="IPR036376">
    <property type="entry name" value="RuBisCO_lsu_C_sf"/>
</dbReference>
<keyword evidence="5 6" id="KW-0120">Carbon dioxide fixation</keyword>
<dbReference type="GO" id="GO:0000287">
    <property type="term" value="F:magnesium ion binding"/>
    <property type="evidence" value="ECO:0007669"/>
    <property type="project" value="UniProtKB-UniRule"/>
</dbReference>
<comment type="catalytic activity">
    <reaction evidence="6">
        <text>2 (2R)-3-phosphoglycerate + 2 H(+) = D-ribulose 1,5-bisphosphate + CO2 + H2O</text>
        <dbReference type="Rhea" id="RHEA:23124"/>
        <dbReference type="ChEBI" id="CHEBI:15377"/>
        <dbReference type="ChEBI" id="CHEBI:15378"/>
        <dbReference type="ChEBI" id="CHEBI:16526"/>
        <dbReference type="ChEBI" id="CHEBI:57870"/>
        <dbReference type="ChEBI" id="CHEBI:58272"/>
        <dbReference type="EC" id="4.1.1.39"/>
    </reaction>
</comment>
<dbReference type="Pfam" id="PF00016">
    <property type="entry name" value="RuBisCO_large"/>
    <property type="match status" value="1"/>
</dbReference>
<dbReference type="GO" id="GO:0016491">
    <property type="term" value="F:oxidoreductase activity"/>
    <property type="evidence" value="ECO:0007669"/>
    <property type="project" value="UniProtKB-KW"/>
</dbReference>
<dbReference type="GO" id="GO:0016984">
    <property type="term" value="F:ribulose-bisphosphate carboxylase activity"/>
    <property type="evidence" value="ECO:0007669"/>
    <property type="project" value="UniProtKB-UniRule"/>
</dbReference>
<feature type="binding site" evidence="6">
    <location>
        <position position="305"/>
    </location>
    <ligand>
        <name>substrate</name>
    </ligand>
</feature>
<dbReference type="Gene3D" id="3.20.20.110">
    <property type="entry name" value="Ribulose bisphosphate carboxylase, large subunit, C-terminal domain"/>
    <property type="match status" value="1"/>
</dbReference>
<evidence type="ECO:0000256" key="2">
    <source>
        <dbReference type="ARBA" id="ARBA00022842"/>
    </source>
</evidence>
<accession>A0A447IUH1</accession>
<dbReference type="Pfam" id="PF02788">
    <property type="entry name" value="RuBisCO_large_N"/>
    <property type="match status" value="1"/>
</dbReference>
<evidence type="ECO:0000256" key="1">
    <source>
        <dbReference type="ARBA" id="ARBA00022723"/>
    </source>
</evidence>
<dbReference type="AlphaFoldDB" id="A0A447IUH1"/>
<feature type="domain" description="Ribulose bisphosphate carboxylase large subunit C-terminal" evidence="7">
    <location>
        <begin position="135"/>
        <end position="427"/>
    </location>
</feature>
<dbReference type="InterPro" id="IPR017443">
    <property type="entry name" value="RuBisCO_lsu_fd_N"/>
</dbReference>
<sequence length="433" mass="47163">MAFKEVYENFVNLSHKPGKDELVCLFYIEPMKGESIKRAAGAVAAESSVGTWTEVKGLGLKQVQKIAATVFDIQGNFIQVAYPLDNFEAGNISQIYSAIAGNIMGMKAVENIRVEDVKWPAKILNSFPGPQFGMKGVRKRMKIKKRPLLACVPKPKIGMTSKEHAKIGFDVWSGGVDLLKDDENLTSQPFNRFSDRVKWCMKEAEKAEKMTGEAKACLLNVTAPGKELYQRAHVVAEYGNPYVMVDLLTAGWSAVQGLRKECDDLGLALYCHRAFHSAFTRNPRHGVSMYVIAKSARLIGADNIHVGTGIGKLAGTKPEVLAISNAMQKQIVKANSSLRLLGQDWGKMKDVIPVSSGGLHPGNVPEVMNLLGSEICIQIGGGIHGHPNGSHDGALAARQAVSAAMEKVSLSDYARFHPQLQAALDTWGQKHIK</sequence>
<evidence type="ECO:0000256" key="5">
    <source>
        <dbReference type="ARBA" id="ARBA00023300"/>
    </source>
</evidence>
<evidence type="ECO:0000256" key="3">
    <source>
        <dbReference type="ARBA" id="ARBA00023002"/>
    </source>
</evidence>
<dbReference type="SUPFAM" id="SSF54966">
    <property type="entry name" value="RuBisCO, large subunit, small (N-terminal) domain"/>
    <property type="match status" value="1"/>
</dbReference>
<dbReference type="EMBL" id="LR131743">
    <property type="protein sequence ID" value="VDS11131.1"/>
    <property type="molecule type" value="Genomic_DNA"/>
</dbReference>
<evidence type="ECO:0000259" key="8">
    <source>
        <dbReference type="Pfam" id="PF02788"/>
    </source>
</evidence>
<organism evidence="9">
    <name type="scientific">uncultured Nanobdellati archaeon</name>
    <dbReference type="NCBI Taxonomy" id="2219213"/>
    <lineage>
        <taxon>Archaea</taxon>
        <taxon>environmental samples</taxon>
    </lineage>
</organism>
<dbReference type="EC" id="4.1.1.39" evidence="6"/>
<dbReference type="SUPFAM" id="SSF51649">
    <property type="entry name" value="RuBisCo, C-terminal domain"/>
    <property type="match status" value="1"/>
</dbReference>
<proteinExistence type="inferred from homology"/>